<dbReference type="InterPro" id="IPR029480">
    <property type="entry name" value="Transpos_assoc"/>
</dbReference>
<proteinExistence type="predicted"/>
<comment type="caution">
    <text evidence="2">The sequence shown here is derived from an EMBL/GenBank/DDBJ whole genome shotgun (WGS) entry which is preliminary data.</text>
</comment>
<sequence>MDKEWVCLSRFSREYGDGARNFIRIARANVGNLDTIVCPCIHCKNVERHHYDVVYEHLVIRGMDPSYTTWVLHRERASASLQYEDAKLTETYQMCKDQISGQEGDVEGDACKKSEEEILNLVKDVEIPLYPGCTKYTRMSATIALFKHKATHGLSDTLEPQ</sequence>
<evidence type="ECO:0000313" key="3">
    <source>
        <dbReference type="Proteomes" id="UP001281410"/>
    </source>
</evidence>
<evidence type="ECO:0000259" key="1">
    <source>
        <dbReference type="Pfam" id="PF13963"/>
    </source>
</evidence>
<gene>
    <name evidence="2" type="ORF">Dsin_010418</name>
</gene>
<feature type="domain" description="Transposase-associated" evidence="1">
    <location>
        <begin position="3"/>
        <end position="75"/>
    </location>
</feature>
<organism evidence="2 3">
    <name type="scientific">Dipteronia sinensis</name>
    <dbReference type="NCBI Taxonomy" id="43782"/>
    <lineage>
        <taxon>Eukaryota</taxon>
        <taxon>Viridiplantae</taxon>
        <taxon>Streptophyta</taxon>
        <taxon>Embryophyta</taxon>
        <taxon>Tracheophyta</taxon>
        <taxon>Spermatophyta</taxon>
        <taxon>Magnoliopsida</taxon>
        <taxon>eudicotyledons</taxon>
        <taxon>Gunneridae</taxon>
        <taxon>Pentapetalae</taxon>
        <taxon>rosids</taxon>
        <taxon>malvids</taxon>
        <taxon>Sapindales</taxon>
        <taxon>Sapindaceae</taxon>
        <taxon>Hippocastanoideae</taxon>
        <taxon>Acereae</taxon>
        <taxon>Dipteronia</taxon>
    </lineage>
</organism>
<keyword evidence="3" id="KW-1185">Reference proteome</keyword>
<reference evidence="2" key="1">
    <citation type="journal article" date="2023" name="Plant J.">
        <title>Genome sequences and population genomics provide insights into the demographic history, inbreeding, and mutation load of two 'living fossil' tree species of Dipteronia.</title>
        <authorList>
            <person name="Feng Y."/>
            <person name="Comes H.P."/>
            <person name="Chen J."/>
            <person name="Zhu S."/>
            <person name="Lu R."/>
            <person name="Zhang X."/>
            <person name="Li P."/>
            <person name="Qiu J."/>
            <person name="Olsen K.M."/>
            <person name="Qiu Y."/>
        </authorList>
    </citation>
    <scope>NUCLEOTIDE SEQUENCE</scope>
    <source>
        <strain evidence="2">NBL</strain>
    </source>
</reference>
<dbReference type="AlphaFoldDB" id="A0AAE0ASG9"/>
<accession>A0AAE0ASG9</accession>
<dbReference type="EMBL" id="JANJYJ010000003">
    <property type="protein sequence ID" value="KAK3223393.1"/>
    <property type="molecule type" value="Genomic_DNA"/>
</dbReference>
<protein>
    <recommendedName>
        <fullName evidence="1">Transposase-associated domain-containing protein</fullName>
    </recommendedName>
</protein>
<dbReference type="Pfam" id="PF13963">
    <property type="entry name" value="Transpos_assoc"/>
    <property type="match status" value="1"/>
</dbReference>
<evidence type="ECO:0000313" key="2">
    <source>
        <dbReference type="EMBL" id="KAK3223393.1"/>
    </source>
</evidence>
<dbReference type="Proteomes" id="UP001281410">
    <property type="component" value="Unassembled WGS sequence"/>
</dbReference>
<name>A0AAE0ASG9_9ROSI</name>